<dbReference type="InterPro" id="IPR040410">
    <property type="entry name" value="UPF0658_Golgi"/>
</dbReference>
<organism evidence="3 4">
    <name type="scientific">Rhizoclosmatium globosum</name>
    <dbReference type="NCBI Taxonomy" id="329046"/>
    <lineage>
        <taxon>Eukaryota</taxon>
        <taxon>Fungi</taxon>
        <taxon>Fungi incertae sedis</taxon>
        <taxon>Chytridiomycota</taxon>
        <taxon>Chytridiomycota incertae sedis</taxon>
        <taxon>Chytridiomycetes</taxon>
        <taxon>Chytridiales</taxon>
        <taxon>Chytriomycetaceae</taxon>
        <taxon>Rhizoclosmatium</taxon>
    </lineage>
</organism>
<feature type="transmembrane region" description="Helical" evidence="2">
    <location>
        <begin position="827"/>
        <end position="847"/>
    </location>
</feature>
<keyword evidence="2" id="KW-0472">Membrane</keyword>
<keyword evidence="2" id="KW-0812">Transmembrane</keyword>
<evidence type="ECO:0000313" key="4">
    <source>
        <dbReference type="Proteomes" id="UP000193642"/>
    </source>
</evidence>
<name>A0A1Y2CUV3_9FUNG</name>
<feature type="compositionally biased region" description="Basic and acidic residues" evidence="1">
    <location>
        <begin position="373"/>
        <end position="385"/>
    </location>
</feature>
<dbReference type="OrthoDB" id="2448307at2759"/>
<dbReference type="Proteomes" id="UP000193642">
    <property type="component" value="Unassembled WGS sequence"/>
</dbReference>
<dbReference type="AlphaFoldDB" id="A0A1Y2CUV3"/>
<proteinExistence type="predicted"/>
<feature type="transmembrane region" description="Helical" evidence="2">
    <location>
        <begin position="751"/>
        <end position="778"/>
    </location>
</feature>
<dbReference type="EMBL" id="MCGO01000008">
    <property type="protein sequence ID" value="ORY50095.1"/>
    <property type="molecule type" value="Genomic_DNA"/>
</dbReference>
<feature type="transmembrane region" description="Helical" evidence="2">
    <location>
        <begin position="854"/>
        <end position="878"/>
    </location>
</feature>
<dbReference type="GO" id="GO:0005794">
    <property type="term" value="C:Golgi apparatus"/>
    <property type="evidence" value="ECO:0007669"/>
    <property type="project" value="TreeGrafter"/>
</dbReference>
<feature type="compositionally biased region" description="Basic and acidic residues" evidence="1">
    <location>
        <begin position="436"/>
        <end position="452"/>
    </location>
</feature>
<accession>A0A1Y2CUV3</accession>
<protein>
    <submittedName>
        <fullName evidence="3">Uncharacterized protein</fullName>
    </submittedName>
</protein>
<keyword evidence="4" id="KW-1185">Reference proteome</keyword>
<evidence type="ECO:0000256" key="1">
    <source>
        <dbReference type="SAM" id="MobiDB-lite"/>
    </source>
</evidence>
<reference evidence="3 4" key="1">
    <citation type="submission" date="2016-07" db="EMBL/GenBank/DDBJ databases">
        <title>Pervasive Adenine N6-methylation of Active Genes in Fungi.</title>
        <authorList>
            <consortium name="DOE Joint Genome Institute"/>
            <person name="Mondo S.J."/>
            <person name="Dannebaum R.O."/>
            <person name="Kuo R.C."/>
            <person name="Labutti K."/>
            <person name="Haridas S."/>
            <person name="Kuo A."/>
            <person name="Salamov A."/>
            <person name="Ahrendt S.R."/>
            <person name="Lipzen A."/>
            <person name="Sullivan W."/>
            <person name="Andreopoulos W.B."/>
            <person name="Clum A."/>
            <person name="Lindquist E."/>
            <person name="Daum C."/>
            <person name="Ramamoorthy G.K."/>
            <person name="Gryganskyi A."/>
            <person name="Culley D."/>
            <person name="Magnuson J.K."/>
            <person name="James T.Y."/>
            <person name="O'Malley M.A."/>
            <person name="Stajich J.E."/>
            <person name="Spatafora J.W."/>
            <person name="Visel A."/>
            <person name="Grigoriev I.V."/>
        </authorList>
    </citation>
    <scope>NUCLEOTIDE SEQUENCE [LARGE SCALE GENOMIC DNA]</scope>
    <source>
        <strain evidence="3 4">JEL800</strain>
    </source>
</reference>
<feature type="transmembrane region" description="Helical" evidence="2">
    <location>
        <begin position="890"/>
        <end position="911"/>
    </location>
</feature>
<feature type="transmembrane region" description="Helical" evidence="2">
    <location>
        <begin position="571"/>
        <end position="590"/>
    </location>
</feature>
<feature type="transmembrane region" description="Helical" evidence="2">
    <location>
        <begin position="710"/>
        <end position="730"/>
    </location>
</feature>
<dbReference type="PANTHER" id="PTHR34391">
    <property type="entry name" value="UPF0658 GOLGI APPARATUS MEMBRANE PROTEIN C1952.10C-RELATED"/>
    <property type="match status" value="1"/>
</dbReference>
<dbReference type="PANTHER" id="PTHR34391:SF1">
    <property type="entry name" value="UPF0658 GOLGI APPARATUS MEMBRANE PROTEIN C1952.10C-RELATED"/>
    <property type="match status" value="1"/>
</dbReference>
<evidence type="ECO:0000256" key="2">
    <source>
        <dbReference type="SAM" id="Phobius"/>
    </source>
</evidence>
<feature type="compositionally biased region" description="Basic and acidic residues" evidence="1">
    <location>
        <begin position="324"/>
        <end position="340"/>
    </location>
</feature>
<sequence>MNTTGRRLSGDLVIPNPFVTKQEPQESVLSISRVPSYFHLPSPTFMQPKSPLAKHAQKSEPNLLDASSSEQLPFHLQRDNHSRGPLRIVTAETPAYSNCTNQDVVNHIEALLASQETIHGINDRLRRVRMQSAESCGSIHEKSSPKHGRSISMIKTSFMSKSQVYPSTDSTQLSPTATILKQNAILGNMAKSQVYSGIKDDGALSPGAFGSERVLSPSTPTLVPSNTLLKASLMTRSQIYSPAKVSPLASSFALESPIESSPTTKTLSPKATLVAKMSAKLPSTGHSRQSTNSSQSSLKILTGPLMASRSFVGRMQSVVEDDSDHSKMIRPKDTLNRKDTGGQTAAQRVQKPSKKETALFIANPSPNDDNDDDGKTFVEPEEKVSKKGTLVGLFGSLKGKRSNPRRVAPEERINGSGGTLKYPNESTLTRKTSRNSKRERTESKMTDCSRDSDDPDACPTPTETELSPVAVWMTNSIATPTIQAAQGAQKLVRKGVKIVATNILSHNDSRSQRETLWEKIKKGNVEWGVIFIVTGLLESIIVGCIEGYLLWKVWKFIGLCWGDYSGGSRFILVYMSLFLFAEFFFVFGLVDAAWNKNSLQIVVWTLFNIGQFSYTLIQRNRIAVIQSCASQFIAIYAADPKPTIYTDVRNRTSPFDPSKPPVDPLYLSTRDGTVSLDLTGGCPWQFNDDILDKLNNALSFMNGWEGFQTVIPVISGLGIVVLAGLGWNTIKEFKWKQFQLQGASLRRRYMILRYHLFIILLKLNIFCSGCIISMMLAATLYSEQGERDLITGFTTLTRLYPGAPLTYIIPQSMVPTAKLASSLSSNIVTTSCVSILFAIMYICLGWYAIRKSNVIAMSVFVILVIADIGAVVYVINLVNSNEIYLSTKDILIVFCYLKFFLNIITIINGIWSTQDFKSGLRTMLDAQRVLANSDTDLFVKLKPRTAPVLD</sequence>
<feature type="transmembrane region" description="Helical" evidence="2">
    <location>
        <begin position="527"/>
        <end position="551"/>
    </location>
</feature>
<evidence type="ECO:0000313" key="3">
    <source>
        <dbReference type="EMBL" id="ORY50095.1"/>
    </source>
</evidence>
<gene>
    <name evidence="3" type="ORF">BCR33DRAFT_713671</name>
</gene>
<comment type="caution">
    <text evidence="3">The sequence shown here is derived from an EMBL/GenBank/DDBJ whole genome shotgun (WGS) entry which is preliminary data.</text>
</comment>
<keyword evidence="2" id="KW-1133">Transmembrane helix</keyword>
<feature type="region of interest" description="Disordered" evidence="1">
    <location>
        <begin position="318"/>
        <end position="463"/>
    </location>
</feature>